<evidence type="ECO:0000256" key="8">
    <source>
        <dbReference type="SAM" id="MobiDB-lite"/>
    </source>
</evidence>
<dbReference type="FunFam" id="3.20.20.80:FF:000055">
    <property type="entry name" value="Trehalose synthase"/>
    <property type="match status" value="1"/>
</dbReference>
<sequence length="1128" mass="125613">MPAPTTPVSSPTVSSPTGAQGRIIRGADHAPGDPLWYKDAVIYQLHVKSFQDGNDDGIGDFPGLISRLDYIAALGVDTIWLLPFYPSPLRDDGYDIADYRDVNRAYGTLGDFKRFLAEAHARGLRVITELVINHTSDAHPWFQRARRARRGSAQRDFYVWSDDDRKYPETRIIFLDTEKSNWTWDPVAGAYYWHRFYSHQPDLNFDNPRVLDAVLKVMRFWLDMGVDGLRLDAVPYLIEREGTNNENLPETHDILKKIRAHLDEHYSDRMLLAEANQWPEDTQEYFGAGDECHMAFHFPLMPRMYMSIAQEDRFPITDIMRQTPDIPENCQWAIFLRNHDELTLEMVTETERTFLWETYASDRRARINLGIRRRLAPLLDRDRRRIELMHSLLLTMPGTPVLYYGDEIGMGDNVHLGDRDGVRTPMQWSPDRNGGFSRADPEQLILPAIMSPLYGHAAVNVETQSRDPHSLLHWTRRMLQVRRRFRAFGRGRLDFLFPGNRRVLAYLRADDSDTVLCVANLSRTAQAVELDLSRFEGRVPMELVGGAAFPPIGQLPYLLTLPPYGFYAFALEPEGRAPVWHLPAPEPLPEHETFVLRRGLAQLLEEPHRDRLSKTVLPAWLAMRRWFAGGRDAAATARLDFADPLPGTDGEILLTGVAVARDDGSEDRYALPLGILWEADRPDTPALPVRLALARVRQTARVGLLTDGFALEGFGRALMRALADGGAEAAPGARLALRPGSAEAVAIAGALPPGAEVRWMTAEQTNSSVIVGDTAVIKLIRRIQPGINPEVEMARHLTGAGYAGVAEFLGELAWEGPVGEGSAETASLAVIQRFIRNQGDGWHWTGDQLARALDALHHHDHERLEDATATIRALTRTIGRRLKELHEVLARPSEDVNFAPEIADPATINAWNSRIGQALETAFDILADHAAAGEDTPLSRAVRRVLTRRRGLAAAVAALAEAGTGATLTRIHGDFHLGQLLVSTGDVTLIDFEGEPTRPLALRRAKDSPWRDVAGLLRSIDYVTALPHPAAPASDTGAGLEPDDPAHWLLRLRGDMERAFLAGYAGDEATTTAPDLPALLKLFLIEKAAYEVAYEAELRPDWLLLPAAGLARLAERLVPETDDVAPDA</sequence>
<name>I3TS79_TISMK</name>
<dbReference type="GO" id="GO:0005975">
    <property type="term" value="P:carbohydrate metabolic process"/>
    <property type="evidence" value="ECO:0007669"/>
    <property type="project" value="InterPro"/>
</dbReference>
<evidence type="ECO:0000256" key="5">
    <source>
        <dbReference type="ARBA" id="ARBA00022837"/>
    </source>
</evidence>
<feature type="region of interest" description="Disordered" evidence="8">
    <location>
        <begin position="1"/>
        <end position="22"/>
    </location>
</feature>
<evidence type="ECO:0000256" key="3">
    <source>
        <dbReference type="ARBA" id="ARBA00012619"/>
    </source>
</evidence>
<dbReference type="SUPFAM" id="SSF51445">
    <property type="entry name" value="(Trans)glycosidases"/>
    <property type="match status" value="1"/>
</dbReference>
<dbReference type="InterPro" id="IPR012810">
    <property type="entry name" value="TreS/a-amylase_N"/>
</dbReference>
<feature type="domain" description="Glycosyl hydrolase family 13 catalytic" evidence="9">
    <location>
        <begin position="44"/>
        <end position="438"/>
    </location>
</feature>
<geneLocation type="plasmid" evidence="10 11">
    <name>pTM1</name>
</geneLocation>
<dbReference type="HOGENOM" id="CLU_007635_0_1_5"/>
<dbReference type="PATRIC" id="fig|1110502.3.peg.3868"/>
<dbReference type="Pfam" id="PF16657">
    <property type="entry name" value="Malt_amylase_C"/>
    <property type="match status" value="1"/>
</dbReference>
<dbReference type="InterPro" id="IPR011009">
    <property type="entry name" value="Kinase-like_dom_sf"/>
</dbReference>
<evidence type="ECO:0000256" key="7">
    <source>
        <dbReference type="ARBA" id="ARBA00031378"/>
    </source>
</evidence>
<evidence type="ECO:0000256" key="1">
    <source>
        <dbReference type="ARBA" id="ARBA00001595"/>
    </source>
</evidence>
<keyword evidence="11" id="KW-1185">Reference proteome</keyword>
<evidence type="ECO:0000313" key="11">
    <source>
        <dbReference type="Proteomes" id="UP000005258"/>
    </source>
</evidence>
<dbReference type="PANTHER" id="PTHR10357:SF219">
    <property type="entry name" value="MALTOSE ALPHA-D-GLUCOSYLTRANSFERASE"/>
    <property type="match status" value="1"/>
</dbReference>
<dbReference type="AlphaFoldDB" id="I3TS79"/>
<keyword evidence="10" id="KW-0614">Plasmid</keyword>
<dbReference type="SMART" id="SM00642">
    <property type="entry name" value="Aamy"/>
    <property type="match status" value="1"/>
</dbReference>
<protein>
    <recommendedName>
        <fullName evidence="3">maltose alpha-D-glucosyltransferase</fullName>
        <ecNumber evidence="3">5.4.99.16</ecNumber>
    </recommendedName>
    <alternativeName>
        <fullName evidence="7">Maltose alpha-D-glucosyltransferase</fullName>
    </alternativeName>
</protein>
<dbReference type="SUPFAM" id="SSF51011">
    <property type="entry name" value="Glycosyl hydrolase domain"/>
    <property type="match status" value="1"/>
</dbReference>
<keyword evidence="6" id="KW-0413">Isomerase</keyword>
<evidence type="ECO:0000256" key="2">
    <source>
        <dbReference type="ARBA" id="ARBA00005496"/>
    </source>
</evidence>
<dbReference type="InterPro" id="IPR017853">
    <property type="entry name" value="GH"/>
</dbReference>
<dbReference type="RefSeq" id="WP_014747294.1">
    <property type="nucleotide sequence ID" value="NC_017957.2"/>
</dbReference>
<dbReference type="NCBIfam" id="TIGR02457">
    <property type="entry name" value="TreS_Cterm"/>
    <property type="match status" value="1"/>
</dbReference>
<dbReference type="Gene3D" id="3.20.20.80">
    <property type="entry name" value="Glycosidases"/>
    <property type="match status" value="1"/>
</dbReference>
<organism evidence="10 11">
    <name type="scientific">Tistrella mobilis (strain KA081020-065)</name>
    <dbReference type="NCBI Taxonomy" id="1110502"/>
    <lineage>
        <taxon>Bacteria</taxon>
        <taxon>Pseudomonadati</taxon>
        <taxon>Pseudomonadota</taxon>
        <taxon>Alphaproteobacteria</taxon>
        <taxon>Geminicoccales</taxon>
        <taxon>Geminicoccaceae</taxon>
        <taxon>Tistrella</taxon>
    </lineage>
</organism>
<dbReference type="PANTHER" id="PTHR10357">
    <property type="entry name" value="ALPHA-AMYLASE FAMILY MEMBER"/>
    <property type="match status" value="1"/>
</dbReference>
<dbReference type="SUPFAM" id="SSF56112">
    <property type="entry name" value="Protein kinase-like (PK-like)"/>
    <property type="match status" value="1"/>
</dbReference>
<dbReference type="InterPro" id="IPR006047">
    <property type="entry name" value="GH13_cat_dom"/>
</dbReference>
<accession>I3TS79</accession>
<dbReference type="Gene3D" id="2.60.40.1180">
    <property type="entry name" value="Golgi alpha-mannosidase II"/>
    <property type="match status" value="1"/>
</dbReference>
<dbReference type="GO" id="GO:0046872">
    <property type="term" value="F:metal ion binding"/>
    <property type="evidence" value="ECO:0007669"/>
    <property type="project" value="UniProtKB-KW"/>
</dbReference>
<keyword evidence="4" id="KW-0479">Metal-binding</keyword>
<dbReference type="CDD" id="cd11334">
    <property type="entry name" value="AmyAc_TreS"/>
    <property type="match status" value="1"/>
</dbReference>
<feature type="compositionally biased region" description="Low complexity" evidence="8">
    <location>
        <begin position="1"/>
        <end position="17"/>
    </location>
</feature>
<dbReference type="Pfam" id="PF00128">
    <property type="entry name" value="Alpha-amylase"/>
    <property type="match status" value="2"/>
</dbReference>
<evidence type="ECO:0000313" key="10">
    <source>
        <dbReference type="EMBL" id="AFK55617.1"/>
    </source>
</evidence>
<evidence type="ECO:0000256" key="4">
    <source>
        <dbReference type="ARBA" id="ARBA00022723"/>
    </source>
</evidence>
<dbReference type="Proteomes" id="UP000005258">
    <property type="component" value="Plasmid pTM1"/>
</dbReference>
<dbReference type="KEGG" id="tmo:TMO_a0214"/>
<dbReference type="Gene3D" id="3.90.1200.10">
    <property type="match status" value="1"/>
</dbReference>
<dbReference type="GO" id="GO:0047471">
    <property type="term" value="F:maltose alpha-D-glucosyltransferase activity"/>
    <property type="evidence" value="ECO:0007669"/>
    <property type="project" value="UniProtKB-EC"/>
</dbReference>
<evidence type="ECO:0000256" key="6">
    <source>
        <dbReference type="ARBA" id="ARBA00023235"/>
    </source>
</evidence>
<comment type="catalytic activity">
    <reaction evidence="1">
        <text>D-maltose = alpha,alpha-trehalose</text>
        <dbReference type="Rhea" id="RHEA:15145"/>
        <dbReference type="ChEBI" id="CHEBI:16551"/>
        <dbReference type="ChEBI" id="CHEBI:17306"/>
        <dbReference type="EC" id="5.4.99.16"/>
    </reaction>
</comment>
<dbReference type="InterPro" id="IPR013780">
    <property type="entry name" value="Glyco_hydro_b"/>
</dbReference>
<evidence type="ECO:0000259" key="9">
    <source>
        <dbReference type="SMART" id="SM00642"/>
    </source>
</evidence>
<dbReference type="InterPro" id="IPR012811">
    <property type="entry name" value="TreS_maltokin_C_dom"/>
</dbReference>
<dbReference type="InterPro" id="IPR045857">
    <property type="entry name" value="O16G_dom_2"/>
</dbReference>
<dbReference type="EMBL" id="CP003237">
    <property type="protein sequence ID" value="AFK55617.1"/>
    <property type="molecule type" value="Genomic_DNA"/>
</dbReference>
<proteinExistence type="inferred from homology"/>
<reference evidence="10 11" key="1">
    <citation type="journal article" date="2012" name="J. Am. Chem. Soc.">
        <title>Bacterial biosynthesis and maturation of the didemnin anti-cancer agents.</title>
        <authorList>
            <person name="Xu Y."/>
            <person name="Kersten R.D."/>
            <person name="Nam S.J."/>
            <person name="Lu L."/>
            <person name="Al-Suwailem A.M."/>
            <person name="Zheng H."/>
            <person name="Fenical W."/>
            <person name="Dorrestein P.C."/>
            <person name="Moore B.S."/>
            <person name="Qian P.Y."/>
        </authorList>
    </citation>
    <scope>NUCLEOTIDE SEQUENCE [LARGE SCALE GENOMIC DNA]</scope>
    <source>
        <strain evidence="10 11">KA081020-065</strain>
    </source>
</reference>
<dbReference type="EC" id="5.4.99.16" evidence="3"/>
<dbReference type="InterPro" id="IPR032091">
    <property type="entry name" value="Malt_amylase-like_C"/>
</dbReference>
<gene>
    <name evidence="10" type="primary">treS</name>
    <name evidence="10" type="ordered locus">TMO_a0214</name>
</gene>
<comment type="similarity">
    <text evidence="2">Belongs to the glycosyl hydrolase 13 family. TreS subfamily.</text>
</comment>
<dbReference type="NCBIfam" id="TIGR02456">
    <property type="entry name" value="treS_nterm"/>
    <property type="match status" value="1"/>
</dbReference>
<keyword evidence="5" id="KW-0106">Calcium</keyword>
<dbReference type="Gene3D" id="3.90.400.10">
    <property type="entry name" value="Oligo-1,6-glucosidase, Domain 2"/>
    <property type="match status" value="1"/>
</dbReference>